<feature type="compositionally biased region" description="Polar residues" evidence="1">
    <location>
        <begin position="867"/>
        <end position="881"/>
    </location>
</feature>
<dbReference type="InterPro" id="IPR013584">
    <property type="entry name" value="RAP"/>
</dbReference>
<dbReference type="Pfam" id="PF08368">
    <property type="entry name" value="FAST_2"/>
    <property type="match status" value="1"/>
</dbReference>
<dbReference type="Gene3D" id="1.10.8.10">
    <property type="entry name" value="DNA helicase RuvA subunit, C-terminal domain"/>
    <property type="match status" value="1"/>
</dbReference>
<feature type="region of interest" description="Disordered" evidence="1">
    <location>
        <begin position="845"/>
        <end position="887"/>
    </location>
</feature>
<feature type="compositionally biased region" description="Basic and acidic residues" evidence="1">
    <location>
        <begin position="2123"/>
        <end position="2132"/>
    </location>
</feature>
<dbReference type="InterPro" id="IPR038187">
    <property type="entry name" value="NAC_A/B_dom_sf"/>
</dbReference>
<feature type="region of interest" description="Disordered" evidence="1">
    <location>
        <begin position="770"/>
        <end position="796"/>
    </location>
</feature>
<feature type="domain" description="NAC-A/B" evidence="2">
    <location>
        <begin position="2447"/>
        <end position="2512"/>
    </location>
</feature>
<evidence type="ECO:0000259" key="2">
    <source>
        <dbReference type="PROSITE" id="PS51151"/>
    </source>
</evidence>
<feature type="compositionally biased region" description="Basic and acidic residues" evidence="1">
    <location>
        <begin position="2436"/>
        <end position="2450"/>
    </location>
</feature>
<feature type="region of interest" description="Disordered" evidence="1">
    <location>
        <begin position="1043"/>
        <end position="1064"/>
    </location>
</feature>
<dbReference type="GO" id="GO:0005854">
    <property type="term" value="C:nascent polypeptide-associated complex"/>
    <property type="evidence" value="ECO:0007669"/>
    <property type="project" value="InterPro"/>
</dbReference>
<dbReference type="InterPro" id="IPR013579">
    <property type="entry name" value="FAST_2"/>
</dbReference>
<feature type="compositionally biased region" description="Polar residues" evidence="1">
    <location>
        <begin position="2165"/>
        <end position="2182"/>
    </location>
</feature>
<accession>A0A8J4XDJ4</accession>
<dbReference type="PROSITE" id="PS51286">
    <property type="entry name" value="RAP"/>
    <property type="match status" value="1"/>
</dbReference>
<dbReference type="InterPro" id="IPR010622">
    <property type="entry name" value="FAST_Leu-rich"/>
</dbReference>
<dbReference type="CDD" id="cd14416">
    <property type="entry name" value="UBA_NACAD"/>
    <property type="match status" value="1"/>
</dbReference>
<feature type="compositionally biased region" description="Low complexity" evidence="1">
    <location>
        <begin position="924"/>
        <end position="935"/>
    </location>
</feature>
<evidence type="ECO:0000313" key="4">
    <source>
        <dbReference type="EMBL" id="KAF5904353.1"/>
    </source>
</evidence>
<feature type="compositionally biased region" description="Polar residues" evidence="1">
    <location>
        <begin position="2099"/>
        <end position="2122"/>
    </location>
</feature>
<feature type="compositionally biased region" description="Polar residues" evidence="1">
    <location>
        <begin position="2146"/>
        <end position="2158"/>
    </location>
</feature>
<feature type="region of interest" description="Disordered" evidence="1">
    <location>
        <begin position="648"/>
        <end position="725"/>
    </location>
</feature>
<evidence type="ECO:0000313" key="5">
    <source>
        <dbReference type="Proteomes" id="UP000727407"/>
    </source>
</evidence>
<proteinExistence type="predicted"/>
<comment type="caution">
    <text evidence="4">The sequence shown here is derived from an EMBL/GenBank/DDBJ whole genome shotgun (WGS) entry which is preliminary data.</text>
</comment>
<feature type="region of interest" description="Disordered" evidence="1">
    <location>
        <begin position="1326"/>
        <end position="1363"/>
    </location>
</feature>
<feature type="compositionally biased region" description="Polar residues" evidence="1">
    <location>
        <begin position="812"/>
        <end position="828"/>
    </location>
</feature>
<dbReference type="FunFam" id="2.20.70.30:FF:000002">
    <property type="entry name" value="Nascent polypeptide-associated complex (NAC), alpha subunit"/>
    <property type="match status" value="1"/>
</dbReference>
<dbReference type="PANTHER" id="PTHR21713">
    <property type="entry name" value="NASCENT POLYPEPTIDE ASSOCIATED COMPLEX ALPHA SUBUNIT-RELATED"/>
    <property type="match status" value="1"/>
</dbReference>
<feature type="region of interest" description="Disordered" evidence="1">
    <location>
        <begin position="2399"/>
        <end position="2458"/>
    </location>
</feature>
<dbReference type="OrthoDB" id="3169036at2759"/>
<dbReference type="Pfam" id="PF01849">
    <property type="entry name" value="NAC"/>
    <property type="match status" value="1"/>
</dbReference>
<dbReference type="CDD" id="cd23739">
    <property type="entry name" value="TBRG4-like_N"/>
    <property type="match status" value="1"/>
</dbReference>
<reference evidence="4" key="1">
    <citation type="submission" date="2020-07" db="EMBL/GenBank/DDBJ databases">
        <title>Clarias magur genome sequencing, assembly and annotation.</title>
        <authorList>
            <person name="Kushwaha B."/>
            <person name="Kumar R."/>
            <person name="Das P."/>
            <person name="Joshi C.G."/>
            <person name="Kumar D."/>
            <person name="Nagpure N.S."/>
            <person name="Pandey M."/>
            <person name="Agarwal S."/>
            <person name="Srivastava S."/>
            <person name="Singh M."/>
            <person name="Sahoo L."/>
            <person name="Jayasankar P."/>
            <person name="Meher P.K."/>
            <person name="Koringa P.G."/>
            <person name="Iquebal M.A."/>
            <person name="Das S.P."/>
            <person name="Bit A."/>
            <person name="Patnaik S."/>
            <person name="Patel N."/>
            <person name="Shah T.M."/>
            <person name="Hinsu A."/>
            <person name="Jena J.K."/>
        </authorList>
    </citation>
    <scope>NUCLEOTIDE SEQUENCE</scope>
    <source>
        <strain evidence="4">CIFAMagur01</strain>
        <tissue evidence="4">Testis</tissue>
    </source>
</reference>
<feature type="compositionally biased region" description="Low complexity" evidence="1">
    <location>
        <begin position="1342"/>
        <end position="1360"/>
    </location>
</feature>
<dbReference type="SMART" id="SM01407">
    <property type="entry name" value="NAC"/>
    <property type="match status" value="1"/>
</dbReference>
<feature type="non-terminal residue" evidence="4">
    <location>
        <position position="1"/>
    </location>
</feature>
<feature type="compositionally biased region" description="Polar residues" evidence="1">
    <location>
        <begin position="1043"/>
        <end position="1056"/>
    </location>
</feature>
<protein>
    <submittedName>
        <fullName evidence="4">NAC-alpha domain-containing protein 1 isoform X1</fullName>
    </submittedName>
</protein>
<dbReference type="CDD" id="cd22054">
    <property type="entry name" value="NAC_NACA"/>
    <property type="match status" value="1"/>
</dbReference>
<feature type="region of interest" description="Disordered" evidence="1">
    <location>
        <begin position="809"/>
        <end position="829"/>
    </location>
</feature>
<feature type="compositionally biased region" description="Polar residues" evidence="1">
    <location>
        <begin position="848"/>
        <end position="858"/>
    </location>
</feature>
<name>A0A8J4XDJ4_CLAMG</name>
<organism evidence="4 5">
    <name type="scientific">Clarias magur</name>
    <name type="common">Asian catfish</name>
    <name type="synonym">Macropteronotus magur</name>
    <dbReference type="NCBI Taxonomy" id="1594786"/>
    <lineage>
        <taxon>Eukaryota</taxon>
        <taxon>Metazoa</taxon>
        <taxon>Chordata</taxon>
        <taxon>Craniata</taxon>
        <taxon>Vertebrata</taxon>
        <taxon>Euteleostomi</taxon>
        <taxon>Actinopterygii</taxon>
        <taxon>Neopterygii</taxon>
        <taxon>Teleostei</taxon>
        <taxon>Ostariophysi</taxon>
        <taxon>Siluriformes</taxon>
        <taxon>Clariidae</taxon>
        <taxon>Clarias</taxon>
    </lineage>
</organism>
<evidence type="ECO:0000256" key="1">
    <source>
        <dbReference type="SAM" id="MobiDB-lite"/>
    </source>
</evidence>
<evidence type="ECO:0000259" key="3">
    <source>
        <dbReference type="PROSITE" id="PS51286"/>
    </source>
</evidence>
<dbReference type="InterPro" id="IPR044034">
    <property type="entry name" value="NAC-like_UBA"/>
</dbReference>
<dbReference type="InterPro" id="IPR041907">
    <property type="entry name" value="NACAD_UBA"/>
</dbReference>
<dbReference type="PROSITE" id="PS51151">
    <property type="entry name" value="NAC_AB"/>
    <property type="match status" value="1"/>
</dbReference>
<dbReference type="Pfam" id="PF06743">
    <property type="entry name" value="FAST_1"/>
    <property type="match status" value="1"/>
</dbReference>
<feature type="compositionally biased region" description="Low complexity" evidence="1">
    <location>
        <begin position="648"/>
        <end position="669"/>
    </location>
</feature>
<feature type="region of interest" description="Disordered" evidence="1">
    <location>
        <begin position="2099"/>
        <end position="2197"/>
    </location>
</feature>
<feature type="compositionally biased region" description="Acidic residues" evidence="1">
    <location>
        <begin position="2542"/>
        <end position="2553"/>
    </location>
</feature>
<feature type="region of interest" description="Disordered" evidence="1">
    <location>
        <begin position="2523"/>
        <end position="2553"/>
    </location>
</feature>
<feature type="region of interest" description="Disordered" evidence="1">
    <location>
        <begin position="921"/>
        <end position="954"/>
    </location>
</feature>
<dbReference type="Proteomes" id="UP000727407">
    <property type="component" value="Unassembled WGS sequence"/>
</dbReference>
<dbReference type="Gene3D" id="2.20.70.30">
    <property type="entry name" value="Nascent polypeptide-associated complex domain"/>
    <property type="match status" value="1"/>
</dbReference>
<dbReference type="Pfam" id="PF19026">
    <property type="entry name" value="UBA_HYPK"/>
    <property type="match status" value="1"/>
</dbReference>
<dbReference type="InterPro" id="IPR002715">
    <property type="entry name" value="Nas_poly-pep-assoc_cplx_dom"/>
</dbReference>
<keyword evidence="5" id="KW-1185">Reference proteome</keyword>
<feature type="compositionally biased region" description="Polar residues" evidence="1">
    <location>
        <begin position="1544"/>
        <end position="1569"/>
    </location>
</feature>
<dbReference type="SMART" id="SM00952">
    <property type="entry name" value="RAP"/>
    <property type="match status" value="1"/>
</dbReference>
<feature type="domain" description="RAP" evidence="3">
    <location>
        <begin position="533"/>
        <end position="591"/>
    </location>
</feature>
<dbReference type="InterPro" id="IPR016641">
    <property type="entry name" value="EGD2/NACA0like"/>
</dbReference>
<dbReference type="Pfam" id="PF08373">
    <property type="entry name" value="RAP"/>
    <property type="match status" value="1"/>
</dbReference>
<feature type="region of interest" description="Disordered" evidence="1">
    <location>
        <begin position="1535"/>
        <end position="1569"/>
    </location>
</feature>
<sequence>MLTAHPLTESPPWSQSLIIPSIRPLSLGAGPAQVDEPEITFTRTELDIRVEKATTPQEVLSLWAERSGSANQAGMCLIQLSRLAVEKKDIDRANILQDPSCVDLLDALNAQVNVIWNGTLVSVLRALSILGVPSSAPVMCSLQTEALWRLRRFNYRHLSSLADWASGWKSQGQGDQLMTSVLKQLELRWTELNDPRTVTMLMSRAAKFSPPLMEKLEDKALELAEKFSTEDIRKATLAVALQGRRSVPLLRALSYHLHQKPSSELSTPLLLDIVFAYGKLHFHQTQVCQRMAAELLPRLPELSSTEVMRCSKSLAFLKWLHLPLFEGFTQHFVKNSEKYSTLQICNLLMAFAKLNFQPSNKEPFFAKIHETLENSWKSLEPFVLTDVVWALCIFQQAKPEFIAAVTDPAFQSKVTGGSGARAENYTLKVLHIAASGQLESGIRASGPLPAVPEKHTKPGLTPVQSTLHKALQILTENRTKALRKDMDTVYGWNIDAEIVVDSENKPIDLDNLVAPHLPGGGGTERLPQGARRVAFMGWEFPHFASKSKDLLGRFAMQKRHLQLAGFLLVEVPYFEWLELKTDWQRVSYLKDKLGKAVAEDMANNIPCTHLLPPDLLSSVSNKCVRGRVRINMPGDTQDLLDTDTELPDLSRQASSSTASTPTDSASSPSPSTPPKLSPQCTSPFGPRLVMSKPNTSTRPQPEGASFESDGRTVGRLTGRFGKGGCRRGPVKMERIKVLTGAEVESDYQEPESMDARVVMGQEALLKNMETQIGDKKTSNRQESSSSEPPHSDTTLLVEKHVTAEEKLMLDTGQETENSDQVKTLTPTPEQGRIVEQLLECPILETKSADTGLTESSTFFPDDEEDTQSLSQGEVPSLSFSEPSCPVDPQRIGVLPGLDPDRYYTAPSTPIKMAYCSHLKQQWQPSSPSTGPGSPTDESDLCSPPTSPSGSYITAEGGSWNSSYNSGTSHSCSPNLTAEAELQEVPACYVGSLSEIGDELGDDRLVAEREHCLCKPVMPELPESEEHEEEKIKRETCRPHWVTENVSPHRSSSGRTTDTNHEEGGAETTLVQAEIPGATDISQALDNPDQELDLDFNDCISEHFARHDAPLSLEEDFPSDLACSSPFSHQQAAASTTLETGSLTPATCSSEISDTDNNSLYSEMGSSALFFHGYSRDDGSGGEGMIPASMLPVHASLIFQADSMEITLFPTDDEPENDVDAYAAGEEEGDVDEYDDEDEDVDIDDSDVEQQVEAIKIGARGVDDTNEEDTSASFLNSLSENSINDGVDESFAYQDDTEESIDSTSCNGDEDDQLYSTERHAELAQQFPAQDDHVQSVTHARPESSGSESEMEISSGSSGPSNALAQQHISVCTAHAEDISTPNPVAECAKGLVFSSDIEEQNEENKQTTDLENAEEPNNACCVVSQQSVCANIQGSEKQTSSAELGKLSEKYSKPVLCVLGATAAGIDNKINIQDAKDLDQKNGNNSEFMNTSLQLDETATNDLNKGVPLLSYPKDDCSPTNIPVCAYPELSEVPDNLTPADISPTEQSLDQDNLTENQPTTDDITVGSLNMSSSTYSMIAISPKKENSQSSITEKNVSSEHWTPEEPLSLDACCDFRPENLLVCEIPGSLHNKGQSVTPNISDRDNIMGDHEDNNSYCDLPEKMANNEAGMLESNLSTWKSIEDLSEAGGGEDDANNLQNPDNNALIQCHPEHLQETAWNNPEKSCLPSIPVAQSTCMPLNILSQKGKDEKDQTTDTEFNIPGESSLKLFGDESSDILPKQVSEVLEPTQKFNEALILSSTNLYKENDLCGPNITSNTSDKQSDIKISVTSKQTCLVNTNSVVLGNKPIFNLEGGSFGNFDHKRKTISISSVSKLNISSSDKLLIHKESAACSTKRSTAGAPNLNTKQLQSNFTKTDENQANSGSQVAYEQIEPKTESSMCISFMEKDNDEVLEASPKEEASETVKENANVLELSKEETDVSQISSTETEKTELNATIVCERGETVSASMIPKEPVTFDNSKTIAVLEKKEDINIKDCEPEMGIIQTSVHDAVFQSNKYTPETQPKEPVTFDNSKTIAALEEKEDIKIKDHEPETEIIQTSANDAVFQSNKYTPETQQQIHTSDARDEKNENHQTLVQPEFHPAVLSSSTAEKTPNLTESKDSTDSNSLHNSDQNESLNHGTTEGLKSHQSTQDASDNDVRASLTLDLNRHSTSSSSTDMLEEDLPAPIQESQSSFNSPQMHSPLTHTETTLNDELQQLESPSPLQVMDIEQSDVESEEELPVSLPIQDTHKNVNEPSGLKSKTCRQEKPKAVCMEHRLEPPKSPQACPTRCVGLRDSSPAHRKSSLSCERERLPCITSALNFPMQARQNPSEKHTAYQDGCSNNYRTKDSKEVDLSLKNTMGSCNDTDSDGSIPELEEPNRSLLKTSDPQISHTTADESVSKTKQSRSEKKARKAMSKLGLKQIHGVTRITIRKSKNILFVITRPDVFKSPASDIYIVFGEAKIEDLSQQVHKAAAEKFKVPLDPSPLTPDTMPSLTIKEESEEEEEVDDSGLEQRDIELVMAQANVARAKAVRALRHNKNDIVNAIM</sequence>
<feature type="compositionally biased region" description="Polar residues" evidence="1">
    <location>
        <begin position="780"/>
        <end position="794"/>
    </location>
</feature>
<feature type="compositionally biased region" description="Polar residues" evidence="1">
    <location>
        <begin position="2424"/>
        <end position="2435"/>
    </location>
</feature>
<dbReference type="GO" id="GO:0044528">
    <property type="term" value="P:regulation of mitochondrial mRNA stability"/>
    <property type="evidence" value="ECO:0007669"/>
    <property type="project" value="InterPro"/>
</dbReference>
<dbReference type="EMBL" id="QNUK01000059">
    <property type="protein sequence ID" value="KAF5904353.1"/>
    <property type="molecule type" value="Genomic_DNA"/>
</dbReference>
<gene>
    <name evidence="4" type="ORF">DAT39_005968</name>
</gene>